<dbReference type="EMBL" id="MN740152">
    <property type="protein sequence ID" value="QHT89759.1"/>
    <property type="molecule type" value="Genomic_DNA"/>
</dbReference>
<dbReference type="GO" id="GO:0005663">
    <property type="term" value="C:DNA replication factor C complex"/>
    <property type="evidence" value="ECO:0007669"/>
    <property type="project" value="TreeGrafter"/>
</dbReference>
<feature type="domain" description="AAA+ ATPase" evidence="4">
    <location>
        <begin position="38"/>
        <end position="170"/>
    </location>
</feature>
<dbReference type="SUPFAM" id="SSF52540">
    <property type="entry name" value="P-loop containing nucleoside triphosphate hydrolases"/>
    <property type="match status" value="1"/>
</dbReference>
<keyword evidence="3" id="KW-0067">ATP-binding</keyword>
<dbReference type="PANTHER" id="PTHR11669">
    <property type="entry name" value="REPLICATION FACTOR C / DNA POLYMERASE III GAMMA-TAU SUBUNIT"/>
    <property type="match status" value="1"/>
</dbReference>
<protein>
    <recommendedName>
        <fullName evidence="4">AAA+ ATPase domain-containing protein</fullName>
    </recommendedName>
</protein>
<sequence>MSKTVKPKKSNNNNNNQIHAIDEVREALLESFVSKPETIHHLLLVGPPGCGKTTTARRIITSFYGKNIPPGAALFLNASDERGLESIRAKIYPFIQCKPILPSLTAITPPRFIILDEAETLTESAQLALRPVFETSAREICLIFIVNCISGIHPSLRHRFFRLQFLPPSVKTLEKRIETIDRGRNTPKILDAFRWRGDLRHFLLQPKDSNILTQMLYQWLHSPYEAEPETRKSILETAEDIISIGYLLKILNLNNMKELLTITDPAVNRVTNTLELKSRLKEIIKTYRKKLEDVTPF</sequence>
<evidence type="ECO:0000256" key="3">
    <source>
        <dbReference type="ARBA" id="ARBA00022840"/>
    </source>
</evidence>
<dbReference type="InterPro" id="IPR003593">
    <property type="entry name" value="AAA+_ATPase"/>
</dbReference>
<dbReference type="GO" id="GO:0006261">
    <property type="term" value="P:DNA-templated DNA replication"/>
    <property type="evidence" value="ECO:0007669"/>
    <property type="project" value="TreeGrafter"/>
</dbReference>
<dbReference type="AlphaFoldDB" id="A0A6C0IAI9"/>
<proteinExistence type="predicted"/>
<evidence type="ECO:0000256" key="2">
    <source>
        <dbReference type="ARBA" id="ARBA00022741"/>
    </source>
</evidence>
<evidence type="ECO:0000256" key="1">
    <source>
        <dbReference type="ARBA" id="ARBA00022705"/>
    </source>
</evidence>
<dbReference type="GO" id="GO:0016887">
    <property type="term" value="F:ATP hydrolysis activity"/>
    <property type="evidence" value="ECO:0007669"/>
    <property type="project" value="InterPro"/>
</dbReference>
<reference evidence="5" key="1">
    <citation type="journal article" date="2020" name="Nature">
        <title>Giant virus diversity and host interactions through global metagenomics.</title>
        <authorList>
            <person name="Schulz F."/>
            <person name="Roux S."/>
            <person name="Paez-Espino D."/>
            <person name="Jungbluth S."/>
            <person name="Walsh D.A."/>
            <person name="Denef V.J."/>
            <person name="McMahon K.D."/>
            <person name="Konstantinidis K.T."/>
            <person name="Eloe-Fadrosh E.A."/>
            <person name="Kyrpides N.C."/>
            <person name="Woyke T."/>
        </authorList>
    </citation>
    <scope>NUCLEOTIDE SEQUENCE</scope>
    <source>
        <strain evidence="5">GVMAG-M-3300023184-62</strain>
    </source>
</reference>
<organism evidence="5">
    <name type="scientific">viral metagenome</name>
    <dbReference type="NCBI Taxonomy" id="1070528"/>
    <lineage>
        <taxon>unclassified sequences</taxon>
        <taxon>metagenomes</taxon>
        <taxon>organismal metagenomes</taxon>
    </lineage>
</organism>
<dbReference type="PANTHER" id="PTHR11669:SF20">
    <property type="entry name" value="REPLICATION FACTOR C SUBUNIT 4"/>
    <property type="match status" value="1"/>
</dbReference>
<dbReference type="GO" id="GO:0003689">
    <property type="term" value="F:DNA clamp loader activity"/>
    <property type="evidence" value="ECO:0007669"/>
    <property type="project" value="TreeGrafter"/>
</dbReference>
<dbReference type="InterPro" id="IPR050238">
    <property type="entry name" value="DNA_Rep/Repair_Clamp_Loader"/>
</dbReference>
<evidence type="ECO:0000313" key="5">
    <source>
        <dbReference type="EMBL" id="QHT89759.1"/>
    </source>
</evidence>
<dbReference type="SMART" id="SM00382">
    <property type="entry name" value="AAA"/>
    <property type="match status" value="1"/>
</dbReference>
<dbReference type="Gene3D" id="3.40.50.300">
    <property type="entry name" value="P-loop containing nucleotide triphosphate hydrolases"/>
    <property type="match status" value="1"/>
</dbReference>
<dbReference type="InterPro" id="IPR027417">
    <property type="entry name" value="P-loop_NTPase"/>
</dbReference>
<dbReference type="Pfam" id="PF00004">
    <property type="entry name" value="AAA"/>
    <property type="match status" value="1"/>
</dbReference>
<dbReference type="GO" id="GO:0005524">
    <property type="term" value="F:ATP binding"/>
    <property type="evidence" value="ECO:0007669"/>
    <property type="project" value="UniProtKB-KW"/>
</dbReference>
<dbReference type="CDD" id="cd00009">
    <property type="entry name" value="AAA"/>
    <property type="match status" value="1"/>
</dbReference>
<dbReference type="GO" id="GO:0006281">
    <property type="term" value="P:DNA repair"/>
    <property type="evidence" value="ECO:0007669"/>
    <property type="project" value="TreeGrafter"/>
</dbReference>
<accession>A0A6C0IAI9</accession>
<keyword evidence="1" id="KW-0235">DNA replication</keyword>
<name>A0A6C0IAI9_9ZZZZ</name>
<keyword evidence="2" id="KW-0547">Nucleotide-binding</keyword>
<dbReference type="InterPro" id="IPR003959">
    <property type="entry name" value="ATPase_AAA_core"/>
</dbReference>
<evidence type="ECO:0000259" key="4">
    <source>
        <dbReference type="SMART" id="SM00382"/>
    </source>
</evidence>